<feature type="domain" description="GAF" evidence="8">
    <location>
        <begin position="25"/>
        <end position="174"/>
    </location>
</feature>
<dbReference type="SMART" id="SM00387">
    <property type="entry name" value="HATPase_c"/>
    <property type="match status" value="1"/>
</dbReference>
<reference evidence="10" key="1">
    <citation type="submission" date="2020-04" db="EMBL/GenBank/DDBJ databases">
        <title>A desert anoxygenic phototrophic bacterium fixes CO2 using RubisCO under aerobic conditions.</title>
        <authorList>
            <person name="Tang K."/>
        </authorList>
    </citation>
    <scope>NUCLEOTIDE SEQUENCE [LARGE SCALE GENOMIC DNA]</scope>
    <source>
        <strain evidence="10">MIMtkB3</strain>
    </source>
</reference>
<dbReference type="Pfam" id="PF07568">
    <property type="entry name" value="HisKA_2"/>
    <property type="match status" value="1"/>
</dbReference>
<keyword evidence="3" id="KW-0597">Phosphoprotein</keyword>
<evidence type="ECO:0000313" key="11">
    <source>
        <dbReference type="Proteomes" id="UP000501891"/>
    </source>
</evidence>
<keyword evidence="6" id="KW-0418">Kinase</keyword>
<dbReference type="SMART" id="SM00065">
    <property type="entry name" value="GAF"/>
    <property type="match status" value="1"/>
</dbReference>
<keyword evidence="7" id="KW-0067">ATP-binding</keyword>
<name>A0A858R3N3_9PROT</name>
<dbReference type="AlphaFoldDB" id="A0A858R3N3"/>
<evidence type="ECO:0000256" key="1">
    <source>
        <dbReference type="ARBA" id="ARBA00000085"/>
    </source>
</evidence>
<protein>
    <recommendedName>
        <fullName evidence="2">histidine kinase</fullName>
        <ecNumber evidence="2">2.7.13.3</ecNumber>
    </recommendedName>
</protein>
<dbReference type="InterPro" id="IPR011495">
    <property type="entry name" value="Sig_transdc_His_kin_sub2_dim/P"/>
</dbReference>
<dbReference type="InterPro" id="IPR003018">
    <property type="entry name" value="GAF"/>
</dbReference>
<evidence type="ECO:0000313" key="10">
    <source>
        <dbReference type="EMBL" id="QJE72039.1"/>
    </source>
</evidence>
<accession>A0A858R3N3</accession>
<organism evidence="10 11">
    <name type="scientific">Aerophototrophica crusticola</name>
    <dbReference type="NCBI Taxonomy" id="1709002"/>
    <lineage>
        <taxon>Bacteria</taxon>
        <taxon>Pseudomonadati</taxon>
        <taxon>Pseudomonadota</taxon>
        <taxon>Alphaproteobacteria</taxon>
        <taxon>Rhodospirillales</taxon>
        <taxon>Rhodospirillaceae</taxon>
        <taxon>Aerophototrophica</taxon>
    </lineage>
</organism>
<dbReference type="KEGG" id="acru:HHL28_02010"/>
<dbReference type="Gene3D" id="3.30.450.40">
    <property type="match status" value="1"/>
</dbReference>
<keyword evidence="11" id="KW-1185">Reference proteome</keyword>
<dbReference type="SUPFAM" id="SSF55781">
    <property type="entry name" value="GAF domain-like"/>
    <property type="match status" value="1"/>
</dbReference>
<evidence type="ECO:0000256" key="5">
    <source>
        <dbReference type="ARBA" id="ARBA00022741"/>
    </source>
</evidence>
<dbReference type="GO" id="GO:0004673">
    <property type="term" value="F:protein histidine kinase activity"/>
    <property type="evidence" value="ECO:0007669"/>
    <property type="project" value="UniProtKB-EC"/>
</dbReference>
<evidence type="ECO:0000259" key="8">
    <source>
        <dbReference type="SMART" id="SM00065"/>
    </source>
</evidence>
<dbReference type="Gene3D" id="3.30.565.10">
    <property type="entry name" value="Histidine kinase-like ATPase, C-terminal domain"/>
    <property type="match status" value="1"/>
</dbReference>
<evidence type="ECO:0000256" key="2">
    <source>
        <dbReference type="ARBA" id="ARBA00012438"/>
    </source>
</evidence>
<proteinExistence type="predicted"/>
<dbReference type="Proteomes" id="UP000501891">
    <property type="component" value="Chromosome"/>
</dbReference>
<feature type="domain" description="Histidine kinase/HSP90-like ATPase" evidence="9">
    <location>
        <begin position="282"/>
        <end position="376"/>
    </location>
</feature>
<dbReference type="PANTHER" id="PTHR41523">
    <property type="entry name" value="TWO-COMPONENT SYSTEM SENSOR PROTEIN"/>
    <property type="match status" value="1"/>
</dbReference>
<keyword evidence="5" id="KW-0547">Nucleotide-binding</keyword>
<evidence type="ECO:0000256" key="7">
    <source>
        <dbReference type="ARBA" id="ARBA00022840"/>
    </source>
</evidence>
<dbReference type="InterPro" id="IPR036890">
    <property type="entry name" value="HATPase_C_sf"/>
</dbReference>
<evidence type="ECO:0000256" key="3">
    <source>
        <dbReference type="ARBA" id="ARBA00022553"/>
    </source>
</evidence>
<evidence type="ECO:0000256" key="6">
    <source>
        <dbReference type="ARBA" id="ARBA00022777"/>
    </source>
</evidence>
<dbReference type="InterPro" id="IPR029016">
    <property type="entry name" value="GAF-like_dom_sf"/>
</dbReference>
<dbReference type="EMBL" id="CP051775">
    <property type="protein sequence ID" value="QJE72039.1"/>
    <property type="molecule type" value="Genomic_DNA"/>
</dbReference>
<keyword evidence="4" id="KW-0808">Transferase</keyword>
<dbReference type="SUPFAM" id="SSF55874">
    <property type="entry name" value="ATPase domain of HSP90 chaperone/DNA topoisomerase II/histidine kinase"/>
    <property type="match status" value="1"/>
</dbReference>
<dbReference type="EC" id="2.7.13.3" evidence="2"/>
<gene>
    <name evidence="10" type="ORF">HHL28_02010</name>
</gene>
<dbReference type="GO" id="GO:0005524">
    <property type="term" value="F:ATP binding"/>
    <property type="evidence" value="ECO:0007669"/>
    <property type="project" value="UniProtKB-KW"/>
</dbReference>
<dbReference type="Gene3D" id="3.30.450.20">
    <property type="entry name" value="PAS domain"/>
    <property type="match status" value="1"/>
</dbReference>
<dbReference type="Pfam" id="PF01590">
    <property type="entry name" value="GAF"/>
    <property type="match status" value="1"/>
</dbReference>
<dbReference type="PANTHER" id="PTHR41523:SF8">
    <property type="entry name" value="ETHYLENE RESPONSE SENSOR PROTEIN"/>
    <property type="match status" value="1"/>
</dbReference>
<evidence type="ECO:0000259" key="9">
    <source>
        <dbReference type="SMART" id="SM00387"/>
    </source>
</evidence>
<evidence type="ECO:0000256" key="4">
    <source>
        <dbReference type="ARBA" id="ARBA00022679"/>
    </source>
</evidence>
<dbReference type="InterPro" id="IPR003594">
    <property type="entry name" value="HATPase_dom"/>
</dbReference>
<sequence length="377" mass="39608">MDETGGTSHASVLADFGEFSLRAGDLGDVLHEACRLVGRGLGTDLAKVMEMRPDGSLLVRAGVGWSAGVVGHTVVPNLPGSSEHEALRTNRPFVIDDVAAETRLTVPDFIRAHGVSSLVNVPIPGAGTAAPFGLLQVDSRAARKFGPADTDFLRAYANLLASAVERLLLLPALRDALEGRDRLLRELQHRVKNNLQVITSLVQVQAAQAGTAETRRELEVVGQRVEAMRLLHARLYVGGSVDALDLAPYLRDVAQGLVGLRSDGAAAVRLEADLEDMRAAVDVAVPLGLVVNEFVTNSLKHAFGGGPGTLGLMLRALPGGLARIVLWDDGKGLPPGPSATGTGLQIIEGLARQVGATHRWVTGGGARLELEFTPSAG</sequence>
<comment type="catalytic activity">
    <reaction evidence="1">
        <text>ATP + protein L-histidine = ADP + protein N-phospho-L-histidine.</text>
        <dbReference type="EC" id="2.7.13.3"/>
    </reaction>
</comment>